<keyword evidence="2" id="KW-0479">Metal-binding</keyword>
<evidence type="ECO:0000256" key="1">
    <source>
        <dbReference type="ARBA" id="ARBA00022714"/>
    </source>
</evidence>
<evidence type="ECO:0000256" key="5">
    <source>
        <dbReference type="ARBA" id="ARBA00023157"/>
    </source>
</evidence>
<reference evidence="8" key="1">
    <citation type="submission" date="2018-06" db="EMBL/GenBank/DDBJ databases">
        <authorList>
            <person name="Zhirakovskaya E."/>
        </authorList>
    </citation>
    <scope>NUCLEOTIDE SEQUENCE</scope>
</reference>
<feature type="domain" description="Rieske" evidence="7">
    <location>
        <begin position="88"/>
        <end position="186"/>
    </location>
</feature>
<dbReference type="InterPro" id="IPR006311">
    <property type="entry name" value="TAT_signal"/>
</dbReference>
<dbReference type="Pfam" id="PF00355">
    <property type="entry name" value="Rieske"/>
    <property type="match status" value="1"/>
</dbReference>
<name>A0A3B0RJZ9_9ZZZZ</name>
<evidence type="ECO:0000256" key="4">
    <source>
        <dbReference type="ARBA" id="ARBA00023014"/>
    </source>
</evidence>
<organism evidence="8">
    <name type="scientific">hydrothermal vent metagenome</name>
    <dbReference type="NCBI Taxonomy" id="652676"/>
    <lineage>
        <taxon>unclassified sequences</taxon>
        <taxon>metagenomes</taxon>
        <taxon>ecological metagenomes</taxon>
    </lineage>
</organism>
<dbReference type="InterPro" id="IPR017941">
    <property type="entry name" value="Rieske_2Fe-2S"/>
</dbReference>
<dbReference type="InterPro" id="IPR036922">
    <property type="entry name" value="Rieske_2Fe-2S_sf"/>
</dbReference>
<protein>
    <submittedName>
        <fullName evidence="8">Arsenite oxidase small subunit</fullName>
        <ecNumber evidence="8">1.20.9.1</ecNumber>
    </submittedName>
</protein>
<keyword evidence="8" id="KW-0560">Oxidoreductase</keyword>
<dbReference type="PROSITE" id="PS51318">
    <property type="entry name" value="TAT"/>
    <property type="match status" value="1"/>
</dbReference>
<evidence type="ECO:0000256" key="3">
    <source>
        <dbReference type="ARBA" id="ARBA00023004"/>
    </source>
</evidence>
<keyword evidence="5" id="KW-1015">Disulfide bond</keyword>
<feature type="transmembrane region" description="Helical" evidence="6">
    <location>
        <begin position="7"/>
        <end position="29"/>
    </location>
</feature>
<dbReference type="GO" id="GO:0046872">
    <property type="term" value="F:metal ion binding"/>
    <property type="evidence" value="ECO:0007669"/>
    <property type="project" value="UniProtKB-KW"/>
</dbReference>
<keyword evidence="3" id="KW-0408">Iron</keyword>
<dbReference type="AlphaFoldDB" id="A0A3B0RJZ9"/>
<accession>A0A3B0RJZ9</accession>
<dbReference type="GO" id="GO:0051537">
    <property type="term" value="F:2 iron, 2 sulfur cluster binding"/>
    <property type="evidence" value="ECO:0007669"/>
    <property type="project" value="UniProtKB-KW"/>
</dbReference>
<dbReference type="InterPro" id="IPR014349">
    <property type="entry name" value="Rieske_Fe-S_prot"/>
</dbReference>
<keyword evidence="6" id="KW-0472">Membrane</keyword>
<keyword evidence="1" id="KW-0001">2Fe-2S</keyword>
<sequence>MGLTRREFFFAGMAGGAVAAIGVLIPMTIASNGETVVVAPTTAPNTGTPPTTAPVTTTTMAPEVDASAAMVGFFPSITVTNLADLKDGVPINFDYPQVGQSNILVKMGEPVIGGVGPDGDIVAFSRICTHMGCTVPDYKHEYKVLGPCPCHYTTFDLVHGGVVSMGQATQNLPQVLLSVNDSGDVAADGVFRLVYGYANTLEGSQLVGDNT</sequence>
<evidence type="ECO:0000256" key="6">
    <source>
        <dbReference type="SAM" id="Phobius"/>
    </source>
</evidence>
<evidence type="ECO:0000259" key="7">
    <source>
        <dbReference type="PROSITE" id="PS51296"/>
    </source>
</evidence>
<gene>
    <name evidence="8" type="ORF">MNBD_ACTINO02-1707</name>
</gene>
<proteinExistence type="predicted"/>
<dbReference type="PROSITE" id="PS51296">
    <property type="entry name" value="RIESKE"/>
    <property type="match status" value="1"/>
</dbReference>
<dbReference type="NCBIfam" id="TIGR02694">
    <property type="entry name" value="arsenite_ox_S"/>
    <property type="match status" value="1"/>
</dbReference>
<dbReference type="EMBL" id="UOEK01000020">
    <property type="protein sequence ID" value="VAV91891.1"/>
    <property type="molecule type" value="Genomic_DNA"/>
</dbReference>
<dbReference type="GO" id="GO:0050611">
    <property type="term" value="F:arsenate reductase (azurin) activity"/>
    <property type="evidence" value="ECO:0007669"/>
    <property type="project" value="UniProtKB-EC"/>
</dbReference>
<evidence type="ECO:0000313" key="8">
    <source>
        <dbReference type="EMBL" id="VAV91891.1"/>
    </source>
</evidence>
<evidence type="ECO:0000256" key="2">
    <source>
        <dbReference type="ARBA" id="ARBA00022723"/>
    </source>
</evidence>
<keyword evidence="6" id="KW-1133">Transmembrane helix</keyword>
<dbReference type="PANTHER" id="PTHR10134">
    <property type="entry name" value="CYTOCHROME B-C1 COMPLEX SUBUNIT RIESKE, MITOCHONDRIAL"/>
    <property type="match status" value="1"/>
</dbReference>
<dbReference type="SUPFAM" id="SSF50022">
    <property type="entry name" value="ISP domain"/>
    <property type="match status" value="1"/>
</dbReference>
<dbReference type="Gene3D" id="2.102.10.10">
    <property type="entry name" value="Rieske [2Fe-2S] iron-sulphur domain"/>
    <property type="match status" value="1"/>
</dbReference>
<keyword evidence="4" id="KW-0411">Iron-sulfur</keyword>
<dbReference type="EC" id="1.20.9.1" evidence="8"/>
<dbReference type="InterPro" id="IPR014067">
    <property type="entry name" value="AioB/IdrB_ssu"/>
</dbReference>
<keyword evidence="6" id="KW-0812">Transmembrane</keyword>